<protein>
    <submittedName>
        <fullName evidence="13">ABC transporter ATP-binding protein</fullName>
    </submittedName>
</protein>
<keyword evidence="6" id="KW-0378">Hydrolase</keyword>
<sequence length="608" mass="68506">MKETKKSPYNLWQNSAFMVQAAWGRCKSVVPMCIALAVARVGQTVAELLIAPGILRTVEAAAPLSEVFWAIGLFTLALLFFSALARYLDENTLFGRIDVRISLIDRLNRKAARTAYPNLLDTRFLKMLEKSQSITHSNSTATEHIWTTWTDLLTNVLGFLVYLVLLSGLHPLPLAVVIATTAAGYAVTHRINQWGYRHREEEADYLKPMEYLERTITGRTHAKDIRIFGLRPWLDQVWSDAFRLYRGFLARRERVYLWATAADLVLALLRNGVAYGYLIALTLRQGLSASQFLLYFTAVSGFTQWITGILQQVSTLQKESLELSTLREFLQWPEPFRFEDGAPLPRPQGPCELKLENVSYRYPGADRDTISHMNLTIHPGEKLAIVGLNGAGKTTLVKLLCGFLDPTEGRVLLNGTDIRIYDRRAYYDLFSAVFQDFSVLEATVAENVAQRVEGIDKEKVWRCLDRAGLTEKVQSLPQGLDTHIGRQVFEDGIELSGGQTQRLMLARALYKDGPILALDEPTAALDPLAENDIYLKYNEMTRGRTSVFISHRLASTRFCDRILFLDHGVIAEEGTHEALLARGGGYAHLFEVQSQYYQEGGSEDGREI</sequence>
<evidence type="ECO:0000256" key="2">
    <source>
        <dbReference type="ARBA" id="ARBA00022448"/>
    </source>
</evidence>
<name>A0A9D0Z493_9FIRM</name>
<dbReference type="InterPro" id="IPR011527">
    <property type="entry name" value="ABC1_TM_dom"/>
</dbReference>
<dbReference type="InterPro" id="IPR027417">
    <property type="entry name" value="P-loop_NTPase"/>
</dbReference>
<reference evidence="13" key="2">
    <citation type="journal article" date="2021" name="PeerJ">
        <title>Extensive microbial diversity within the chicken gut microbiome revealed by metagenomics and culture.</title>
        <authorList>
            <person name="Gilroy R."/>
            <person name="Ravi A."/>
            <person name="Getino M."/>
            <person name="Pursley I."/>
            <person name="Horton D.L."/>
            <person name="Alikhan N.F."/>
            <person name="Baker D."/>
            <person name="Gharbi K."/>
            <person name="Hall N."/>
            <person name="Watson M."/>
            <person name="Adriaenssens E.M."/>
            <person name="Foster-Nyarko E."/>
            <person name="Jarju S."/>
            <person name="Secka A."/>
            <person name="Antonio M."/>
            <person name="Oren A."/>
            <person name="Chaudhuri R.R."/>
            <person name="La Ragione R."/>
            <person name="Hildebrand F."/>
            <person name="Pallen M.J."/>
        </authorList>
    </citation>
    <scope>NUCLEOTIDE SEQUENCE</scope>
    <source>
        <strain evidence="13">ChiSjej2B20-13462</strain>
    </source>
</reference>
<dbReference type="PANTHER" id="PTHR24221">
    <property type="entry name" value="ATP-BINDING CASSETTE SUB-FAMILY B"/>
    <property type="match status" value="1"/>
</dbReference>
<dbReference type="GO" id="GO:0005524">
    <property type="term" value="F:ATP binding"/>
    <property type="evidence" value="ECO:0007669"/>
    <property type="project" value="UniProtKB-KW"/>
</dbReference>
<dbReference type="GO" id="GO:0034040">
    <property type="term" value="F:ATPase-coupled lipid transmembrane transporter activity"/>
    <property type="evidence" value="ECO:0007669"/>
    <property type="project" value="TreeGrafter"/>
</dbReference>
<keyword evidence="6" id="KW-0645">Protease</keyword>
<keyword evidence="5" id="KW-0547">Nucleotide-binding</keyword>
<evidence type="ECO:0000256" key="8">
    <source>
        <dbReference type="ARBA" id="ARBA00022989"/>
    </source>
</evidence>
<dbReference type="InterPro" id="IPR003593">
    <property type="entry name" value="AAA+_ATPase"/>
</dbReference>
<gene>
    <name evidence="13" type="ORF">IAA67_00025</name>
</gene>
<feature type="transmembrane region" description="Helical" evidence="10">
    <location>
        <begin position="255"/>
        <end position="280"/>
    </location>
</feature>
<evidence type="ECO:0000256" key="9">
    <source>
        <dbReference type="ARBA" id="ARBA00023136"/>
    </source>
</evidence>
<reference evidence="13" key="1">
    <citation type="submission" date="2020-10" db="EMBL/GenBank/DDBJ databases">
        <authorList>
            <person name="Gilroy R."/>
        </authorList>
    </citation>
    <scope>NUCLEOTIDE SEQUENCE</scope>
    <source>
        <strain evidence="13">ChiSjej2B20-13462</strain>
    </source>
</reference>
<dbReference type="Gene3D" id="3.40.50.300">
    <property type="entry name" value="P-loop containing nucleotide triphosphate hydrolases"/>
    <property type="match status" value="1"/>
</dbReference>
<keyword evidence="7 13" id="KW-0067">ATP-binding</keyword>
<dbReference type="GO" id="GO:0140359">
    <property type="term" value="F:ABC-type transporter activity"/>
    <property type="evidence" value="ECO:0007669"/>
    <property type="project" value="InterPro"/>
</dbReference>
<keyword evidence="3" id="KW-1003">Cell membrane</keyword>
<dbReference type="InterPro" id="IPR003439">
    <property type="entry name" value="ABC_transporter-like_ATP-bd"/>
</dbReference>
<dbReference type="Pfam" id="PF00005">
    <property type="entry name" value="ABC_tran"/>
    <property type="match status" value="1"/>
</dbReference>
<accession>A0A9D0Z493</accession>
<organism evidence="13 14">
    <name type="scientific">Candidatus Avoscillospira stercorigallinarum</name>
    <dbReference type="NCBI Taxonomy" id="2840708"/>
    <lineage>
        <taxon>Bacteria</taxon>
        <taxon>Bacillati</taxon>
        <taxon>Bacillota</taxon>
        <taxon>Clostridia</taxon>
        <taxon>Eubacteriales</taxon>
        <taxon>Oscillospiraceae</taxon>
        <taxon>Oscillospiraceae incertae sedis</taxon>
        <taxon>Candidatus Avoscillospira</taxon>
    </lineage>
</organism>
<keyword evidence="6" id="KW-0788">Thiol protease</keyword>
<dbReference type="PROSITE" id="PS50893">
    <property type="entry name" value="ABC_TRANSPORTER_2"/>
    <property type="match status" value="1"/>
</dbReference>
<feature type="transmembrane region" description="Helical" evidence="10">
    <location>
        <begin position="159"/>
        <end position="187"/>
    </location>
</feature>
<dbReference type="GO" id="GO:0016887">
    <property type="term" value="F:ATP hydrolysis activity"/>
    <property type="evidence" value="ECO:0007669"/>
    <property type="project" value="InterPro"/>
</dbReference>
<evidence type="ECO:0000256" key="10">
    <source>
        <dbReference type="SAM" id="Phobius"/>
    </source>
</evidence>
<dbReference type="InterPro" id="IPR039421">
    <property type="entry name" value="Type_1_exporter"/>
</dbReference>
<feature type="transmembrane region" description="Helical" evidence="10">
    <location>
        <begin position="67"/>
        <end position="88"/>
    </location>
</feature>
<dbReference type="GO" id="GO:0005886">
    <property type="term" value="C:plasma membrane"/>
    <property type="evidence" value="ECO:0007669"/>
    <property type="project" value="UniProtKB-SubCell"/>
</dbReference>
<dbReference type="Gene3D" id="1.20.1560.10">
    <property type="entry name" value="ABC transporter type 1, transmembrane domain"/>
    <property type="match status" value="1"/>
</dbReference>
<dbReference type="PANTHER" id="PTHR24221:SF646">
    <property type="entry name" value="HAEMOLYSIN SECRETION ATP-BINDING PROTEIN"/>
    <property type="match status" value="1"/>
</dbReference>
<dbReference type="AlphaFoldDB" id="A0A9D0Z493"/>
<dbReference type="EMBL" id="DVFN01000001">
    <property type="protein sequence ID" value="HIQ68709.1"/>
    <property type="molecule type" value="Genomic_DNA"/>
</dbReference>
<evidence type="ECO:0000256" key="7">
    <source>
        <dbReference type="ARBA" id="ARBA00022840"/>
    </source>
</evidence>
<dbReference type="SMART" id="SM00382">
    <property type="entry name" value="AAA"/>
    <property type="match status" value="1"/>
</dbReference>
<evidence type="ECO:0000256" key="4">
    <source>
        <dbReference type="ARBA" id="ARBA00022692"/>
    </source>
</evidence>
<evidence type="ECO:0000259" key="11">
    <source>
        <dbReference type="PROSITE" id="PS50893"/>
    </source>
</evidence>
<keyword evidence="2" id="KW-0813">Transport</keyword>
<keyword evidence="8 10" id="KW-1133">Transmembrane helix</keyword>
<proteinExistence type="predicted"/>
<evidence type="ECO:0000313" key="13">
    <source>
        <dbReference type="EMBL" id="HIQ68709.1"/>
    </source>
</evidence>
<dbReference type="SUPFAM" id="SSF90123">
    <property type="entry name" value="ABC transporter transmembrane region"/>
    <property type="match status" value="1"/>
</dbReference>
<comment type="subcellular location">
    <subcellularLocation>
        <location evidence="1">Cell membrane</location>
        <topology evidence="1">Multi-pass membrane protein</topology>
    </subcellularLocation>
</comment>
<evidence type="ECO:0000313" key="14">
    <source>
        <dbReference type="Proteomes" id="UP000886874"/>
    </source>
</evidence>
<feature type="domain" description="ABC transporter" evidence="11">
    <location>
        <begin position="353"/>
        <end position="592"/>
    </location>
</feature>
<feature type="domain" description="ABC transmembrane type-1" evidence="12">
    <location>
        <begin position="152"/>
        <end position="318"/>
    </location>
</feature>
<keyword evidence="9 10" id="KW-0472">Membrane</keyword>
<evidence type="ECO:0000259" key="12">
    <source>
        <dbReference type="PROSITE" id="PS50929"/>
    </source>
</evidence>
<dbReference type="PROSITE" id="PS50929">
    <property type="entry name" value="ABC_TM1F"/>
    <property type="match status" value="1"/>
</dbReference>
<dbReference type="SUPFAM" id="SSF52540">
    <property type="entry name" value="P-loop containing nucleoside triphosphate hydrolases"/>
    <property type="match status" value="1"/>
</dbReference>
<keyword evidence="4 10" id="KW-0812">Transmembrane</keyword>
<dbReference type="GO" id="GO:0008234">
    <property type="term" value="F:cysteine-type peptidase activity"/>
    <property type="evidence" value="ECO:0007669"/>
    <property type="project" value="UniProtKB-KW"/>
</dbReference>
<dbReference type="Proteomes" id="UP000886874">
    <property type="component" value="Unassembled WGS sequence"/>
</dbReference>
<evidence type="ECO:0000256" key="3">
    <source>
        <dbReference type="ARBA" id="ARBA00022475"/>
    </source>
</evidence>
<dbReference type="FunFam" id="3.40.50.300:FF:000299">
    <property type="entry name" value="ABC transporter ATP-binding protein/permease"/>
    <property type="match status" value="1"/>
</dbReference>
<comment type="caution">
    <text evidence="13">The sequence shown here is derived from an EMBL/GenBank/DDBJ whole genome shotgun (WGS) entry which is preliminary data.</text>
</comment>
<evidence type="ECO:0000256" key="1">
    <source>
        <dbReference type="ARBA" id="ARBA00004651"/>
    </source>
</evidence>
<evidence type="ECO:0000256" key="5">
    <source>
        <dbReference type="ARBA" id="ARBA00022741"/>
    </source>
</evidence>
<evidence type="ECO:0000256" key="6">
    <source>
        <dbReference type="ARBA" id="ARBA00022807"/>
    </source>
</evidence>
<dbReference type="InterPro" id="IPR036640">
    <property type="entry name" value="ABC1_TM_sf"/>
</dbReference>